<organism evidence="1 2">
    <name type="scientific">Athelia psychrophila</name>
    <dbReference type="NCBI Taxonomy" id="1759441"/>
    <lineage>
        <taxon>Eukaryota</taxon>
        <taxon>Fungi</taxon>
        <taxon>Dikarya</taxon>
        <taxon>Basidiomycota</taxon>
        <taxon>Agaricomycotina</taxon>
        <taxon>Agaricomycetes</taxon>
        <taxon>Agaricomycetidae</taxon>
        <taxon>Atheliales</taxon>
        <taxon>Atheliaceae</taxon>
        <taxon>Athelia</taxon>
    </lineage>
</organism>
<name>A0A167VBP9_9AGAM</name>
<dbReference type="OrthoDB" id="200948at2759"/>
<accession>A0A167VBP9</accession>
<reference evidence="1 2" key="1">
    <citation type="journal article" date="2016" name="Mol. Biol. Evol.">
        <title>Comparative Genomics of Early-Diverging Mushroom-Forming Fungi Provides Insights into the Origins of Lignocellulose Decay Capabilities.</title>
        <authorList>
            <person name="Nagy L.G."/>
            <person name="Riley R."/>
            <person name="Tritt A."/>
            <person name="Adam C."/>
            <person name="Daum C."/>
            <person name="Floudas D."/>
            <person name="Sun H."/>
            <person name="Yadav J.S."/>
            <person name="Pangilinan J."/>
            <person name="Larsson K.H."/>
            <person name="Matsuura K."/>
            <person name="Barry K."/>
            <person name="Labutti K."/>
            <person name="Kuo R."/>
            <person name="Ohm R.A."/>
            <person name="Bhattacharya S.S."/>
            <person name="Shirouzu T."/>
            <person name="Yoshinaga Y."/>
            <person name="Martin F.M."/>
            <person name="Grigoriev I.V."/>
            <person name="Hibbett D.S."/>
        </authorList>
    </citation>
    <scope>NUCLEOTIDE SEQUENCE [LARGE SCALE GENOMIC DNA]</scope>
    <source>
        <strain evidence="1 2">CBS 109695</strain>
    </source>
</reference>
<feature type="non-terminal residue" evidence="1">
    <location>
        <position position="136"/>
    </location>
</feature>
<dbReference type="GO" id="GO:0046513">
    <property type="term" value="P:ceramide biosynthetic process"/>
    <property type="evidence" value="ECO:0007669"/>
    <property type="project" value="TreeGrafter"/>
</dbReference>
<evidence type="ECO:0000313" key="2">
    <source>
        <dbReference type="Proteomes" id="UP000076532"/>
    </source>
</evidence>
<dbReference type="PANTHER" id="PTHR12879:SF8">
    <property type="entry name" value="SPHINGOLIPID DELTA(4)-DESATURASE DES1"/>
    <property type="match status" value="1"/>
</dbReference>
<gene>
    <name evidence="1" type="ORF">FIBSPDRAFT_967792</name>
</gene>
<dbReference type="GO" id="GO:0016020">
    <property type="term" value="C:membrane"/>
    <property type="evidence" value="ECO:0007669"/>
    <property type="project" value="GOC"/>
</dbReference>
<protein>
    <submittedName>
        <fullName evidence="1">Uncharacterized protein</fullName>
    </submittedName>
</protein>
<dbReference type="STRING" id="436010.A0A167VBP9"/>
<dbReference type="EMBL" id="KV417884">
    <property type="protein sequence ID" value="KZP04840.1"/>
    <property type="molecule type" value="Genomic_DNA"/>
</dbReference>
<sequence>MGHEPLTKYVVAGVVALQLNAAYLLRHTSPLSWQFIFAAYAIGRAANQNLFMAIHQITHNLTFRGIAANKLLAICSNLPSAAVQRDVQEVPHRAPQAHGRGQHRHGYPDAARAALLEQCAWEGVLCVRSSAYSPAS</sequence>
<dbReference type="PANTHER" id="PTHR12879">
    <property type="entry name" value="SPHINGOLIPID DELTA 4 DESATURASE/C-4 HYDROXYLASE PROTEIN DES2"/>
    <property type="match status" value="1"/>
</dbReference>
<dbReference type="AlphaFoldDB" id="A0A167VBP9"/>
<proteinExistence type="predicted"/>
<evidence type="ECO:0000313" key="1">
    <source>
        <dbReference type="EMBL" id="KZP04840.1"/>
    </source>
</evidence>
<dbReference type="Proteomes" id="UP000076532">
    <property type="component" value="Unassembled WGS sequence"/>
</dbReference>
<dbReference type="GO" id="GO:0042284">
    <property type="term" value="F:sphingolipid delta-4 desaturase activity"/>
    <property type="evidence" value="ECO:0007669"/>
    <property type="project" value="TreeGrafter"/>
</dbReference>
<keyword evidence="2" id="KW-1185">Reference proteome</keyword>